<name>M0LGG2_NATLA</name>
<reference evidence="3 4" key="2">
    <citation type="journal article" date="2014" name="PLoS Genet.">
        <title>Phylogenetically driven sequencing of extremely halophilic archaea reveals strategies for static and dynamic osmo-response.</title>
        <authorList>
            <person name="Becker E.A."/>
            <person name="Seitzer P.M."/>
            <person name="Tritt A."/>
            <person name="Larsen D."/>
            <person name="Krusor M."/>
            <person name="Yao A.I."/>
            <person name="Wu D."/>
            <person name="Madern D."/>
            <person name="Eisen J.A."/>
            <person name="Darling A.E."/>
            <person name="Facciotti M.T."/>
        </authorList>
    </citation>
    <scope>NUCLEOTIDE SEQUENCE [LARGE SCALE GENOMIC DNA]</scope>
    <source>
        <strain evidence="3 4">AJ5</strain>
    </source>
</reference>
<sequence>MPGVAAADDRSDSETRPDRSNRPPGTGDIDNDDRLPIYASGRSIHEYRSDGGTYTYTHTFVSRDLEERYGDPVLEFESETIPDRWLSDEITAKEASTLTVADRLVIGTATEHATAERTITEQRRAGADEVTGQTHLTDEIPLYHYKSESDAQDRQARKAPINVGWEDIEAAEVKSFLEDDCDWSQYDWLPEEPRYVNDDGTVTSTEAHVMDRIQFTKQWHVRLYDIDHETYEVVGQAHRDPLNHNKGVTVDDWHFDDAREEIVEGWMNNSSRYPSRSSLENGADWDSHNGNIAMLMTQ</sequence>
<accession>M0LGG2</accession>
<evidence type="ECO:0000256" key="1">
    <source>
        <dbReference type="SAM" id="MobiDB-lite"/>
    </source>
</evidence>
<dbReference type="STRING" id="358396.CHINAEXTREME_01615"/>
<organism evidence="3 4">
    <name type="scientific">Natronobacterium lacisalsi AJ5</name>
    <dbReference type="NCBI Taxonomy" id="358396"/>
    <lineage>
        <taxon>Archaea</taxon>
        <taxon>Methanobacteriati</taxon>
        <taxon>Methanobacteriota</taxon>
        <taxon>Stenosarchaea group</taxon>
        <taxon>Halobacteria</taxon>
        <taxon>Halobacteriales</taxon>
        <taxon>Natrialbaceae</taxon>
        <taxon>Natronobacterium</taxon>
    </lineage>
</organism>
<evidence type="ECO:0000313" key="3">
    <source>
        <dbReference type="EMBL" id="EMA32178.1"/>
    </source>
</evidence>
<dbReference type="EMBL" id="CP019285">
    <property type="protein sequence ID" value="APW96544.1"/>
    <property type="molecule type" value="Genomic_DNA"/>
</dbReference>
<protein>
    <submittedName>
        <fullName evidence="3">Uncharacterized protein</fullName>
    </submittedName>
</protein>
<dbReference type="EMBL" id="AOLZ01000042">
    <property type="protein sequence ID" value="EMA32178.1"/>
    <property type="molecule type" value="Genomic_DNA"/>
</dbReference>
<evidence type="ECO:0000313" key="2">
    <source>
        <dbReference type="EMBL" id="APW96544.1"/>
    </source>
</evidence>
<dbReference type="AlphaFoldDB" id="M0LGG2"/>
<reference evidence="2 5" key="1">
    <citation type="journal article" date="2011" name="J. Bacteriol.">
        <title>Genome sequence of Halobiforma lacisalsi AJ5, an extremely halophilic archaeon which harbors a bop gene.</title>
        <authorList>
            <person name="Jiang X."/>
            <person name="Wang S."/>
            <person name="Cheng H."/>
            <person name="Huo Y."/>
            <person name="Zhang X."/>
            <person name="Zhu X."/>
            <person name="Han X."/>
            <person name="Ni P."/>
            <person name="Wu M."/>
        </authorList>
    </citation>
    <scope>NUCLEOTIDE SEQUENCE [LARGE SCALE GENOMIC DNA]</scope>
    <source>
        <strain evidence="2 5">AJ5</strain>
    </source>
</reference>
<proteinExistence type="predicted"/>
<dbReference type="Proteomes" id="UP000186547">
    <property type="component" value="Chromosome"/>
</dbReference>
<evidence type="ECO:0000313" key="5">
    <source>
        <dbReference type="Proteomes" id="UP000186547"/>
    </source>
</evidence>
<dbReference type="eggNOG" id="arCOG11403">
    <property type="taxonomic scope" value="Archaea"/>
</dbReference>
<feature type="compositionally biased region" description="Basic and acidic residues" evidence="1">
    <location>
        <begin position="7"/>
        <end position="21"/>
    </location>
</feature>
<dbReference type="Proteomes" id="UP000011555">
    <property type="component" value="Unassembled WGS sequence"/>
</dbReference>
<dbReference type="KEGG" id="hlc:CHINAEXTREME01615"/>
<evidence type="ECO:0000313" key="4">
    <source>
        <dbReference type="Proteomes" id="UP000011555"/>
    </source>
</evidence>
<keyword evidence="4" id="KW-1185">Reference proteome</keyword>
<reference evidence="2" key="3">
    <citation type="submission" date="2017-01" db="EMBL/GenBank/DDBJ databases">
        <authorList>
            <person name="Mah S.A."/>
            <person name="Swanson W.J."/>
            <person name="Moy G.W."/>
            <person name="Vacquier V.D."/>
        </authorList>
    </citation>
    <scope>NUCLEOTIDE SEQUENCE</scope>
    <source>
        <strain evidence="2">AJ5</strain>
    </source>
</reference>
<gene>
    <name evidence="3" type="ORF">C445_12726</name>
    <name evidence="2" type="ORF">CHINAEXTREME_01615</name>
</gene>
<feature type="region of interest" description="Disordered" evidence="1">
    <location>
        <begin position="1"/>
        <end position="36"/>
    </location>
</feature>